<gene>
    <name evidence="1" type="ORF">SAMN02745753_02568</name>
</gene>
<dbReference type="Proteomes" id="UP000184517">
    <property type="component" value="Unassembled WGS sequence"/>
</dbReference>
<dbReference type="InterPro" id="IPR016024">
    <property type="entry name" value="ARM-type_fold"/>
</dbReference>
<dbReference type="STRING" id="1122206.SAMN02745753_02568"/>
<name>A0A1M5E981_9GAMM</name>
<dbReference type="Pfam" id="PF08713">
    <property type="entry name" value="DNA_alkylation"/>
    <property type="match status" value="1"/>
</dbReference>
<proteinExistence type="predicted"/>
<dbReference type="SUPFAM" id="SSF48371">
    <property type="entry name" value="ARM repeat"/>
    <property type="match status" value="1"/>
</dbReference>
<evidence type="ECO:0000313" key="2">
    <source>
        <dbReference type="Proteomes" id="UP000184517"/>
    </source>
</evidence>
<dbReference type="InterPro" id="IPR014825">
    <property type="entry name" value="DNA_alkylation"/>
</dbReference>
<organism evidence="1 2">
    <name type="scientific">Marinomonas polaris DSM 16579</name>
    <dbReference type="NCBI Taxonomy" id="1122206"/>
    <lineage>
        <taxon>Bacteria</taxon>
        <taxon>Pseudomonadati</taxon>
        <taxon>Pseudomonadota</taxon>
        <taxon>Gammaproteobacteria</taxon>
        <taxon>Oceanospirillales</taxon>
        <taxon>Oceanospirillaceae</taxon>
        <taxon>Marinomonas</taxon>
    </lineage>
</organism>
<sequence length="380" mass="43356">MTEPFKNLFNHNVINEIAKHFQRHWKDFDKQGFVDAACDQLEELELKARSQQITAAMSRYLPDDFEHAGQIILAALAPESKETAPEAKEKPATESDGISGWAIMPMGDYVGMHGLAHHDLSMILLNAMTRRFTSEFSIRFFLLAFPEETLNTLKNWLKDDNKHVRRLISEGTRPRLPWAMQLPSFIQNPTPVIELLETLKDDPEEYVRRSVANNLNDIAKDHPDLVADIAKKWMQGADINRQKLIRHACRTLLKQGNQKALEVFGYGKPKLGSIKLEIHEEQVKLNGNLEFSLLVESTNEGDQSLMIDYVIHHQKKNGKTTPKVFKWKKATLLAGKSLSMSKKHPFKAITTRVYYDGLHEVEILVNGQSIAKNSFFLSID</sequence>
<protein>
    <submittedName>
        <fullName evidence="1">3-methyladenine DNA glycosylase AlkC</fullName>
    </submittedName>
</protein>
<reference evidence="2" key="1">
    <citation type="submission" date="2016-11" db="EMBL/GenBank/DDBJ databases">
        <authorList>
            <person name="Varghese N."/>
            <person name="Submissions S."/>
        </authorList>
    </citation>
    <scope>NUCLEOTIDE SEQUENCE [LARGE SCALE GENOMIC DNA]</scope>
    <source>
        <strain evidence="2">DSM 16579</strain>
    </source>
</reference>
<accession>A0A1M5E981</accession>
<dbReference type="RefSeq" id="WP_072840089.1">
    <property type="nucleotide sequence ID" value="NZ_FQVF01000011.1"/>
</dbReference>
<dbReference type="OrthoDB" id="9797162at2"/>
<keyword evidence="2" id="KW-1185">Reference proteome</keyword>
<evidence type="ECO:0000313" key="1">
    <source>
        <dbReference type="EMBL" id="SHF75601.1"/>
    </source>
</evidence>
<dbReference type="EMBL" id="FQVF01000011">
    <property type="protein sequence ID" value="SHF75601.1"/>
    <property type="molecule type" value="Genomic_DNA"/>
</dbReference>
<dbReference type="Gene3D" id="1.25.40.290">
    <property type="entry name" value="ARM repeat domains"/>
    <property type="match status" value="1"/>
</dbReference>
<dbReference type="AlphaFoldDB" id="A0A1M5E981"/>